<dbReference type="SUPFAM" id="SSF49899">
    <property type="entry name" value="Concanavalin A-like lectins/glucanases"/>
    <property type="match status" value="1"/>
</dbReference>
<dbReference type="PRINTS" id="PR00895">
    <property type="entry name" value="PENTAXIN"/>
</dbReference>
<reference evidence="11" key="1">
    <citation type="submission" date="2020-03" db="EMBL/GenBank/DDBJ databases">
        <authorList>
            <person name="Weist P."/>
        </authorList>
    </citation>
    <scope>NUCLEOTIDE SEQUENCE</scope>
</reference>
<dbReference type="InterPro" id="IPR013320">
    <property type="entry name" value="ConA-like_dom_sf"/>
</dbReference>
<evidence type="ECO:0000256" key="5">
    <source>
        <dbReference type="ARBA" id="ARBA00022837"/>
    </source>
</evidence>
<dbReference type="InterPro" id="IPR001759">
    <property type="entry name" value="PTX_dom"/>
</dbReference>
<dbReference type="AlphaFoldDB" id="A0A9N7ZF78"/>
<keyword evidence="5 9" id="KW-0106">Calcium</keyword>
<name>A0A9N7ZF78_PLEPL</name>
<comment type="similarity">
    <text evidence="7 9">Belongs to the pentraxin family.</text>
</comment>
<evidence type="ECO:0000256" key="1">
    <source>
        <dbReference type="ARBA" id="ARBA00004613"/>
    </source>
</evidence>
<organism evidence="11 12">
    <name type="scientific">Pleuronectes platessa</name>
    <name type="common">European plaice</name>
    <dbReference type="NCBI Taxonomy" id="8262"/>
    <lineage>
        <taxon>Eukaryota</taxon>
        <taxon>Metazoa</taxon>
        <taxon>Chordata</taxon>
        <taxon>Craniata</taxon>
        <taxon>Vertebrata</taxon>
        <taxon>Euteleostomi</taxon>
        <taxon>Actinopterygii</taxon>
        <taxon>Neopterygii</taxon>
        <taxon>Teleostei</taxon>
        <taxon>Neoteleostei</taxon>
        <taxon>Acanthomorphata</taxon>
        <taxon>Carangaria</taxon>
        <taxon>Pleuronectiformes</taxon>
        <taxon>Pleuronectoidei</taxon>
        <taxon>Pleuronectidae</taxon>
        <taxon>Pleuronectes</taxon>
    </lineage>
</organism>
<feature type="domain" description="Pentraxin (PTX)" evidence="10">
    <location>
        <begin position="45"/>
        <end position="247"/>
    </location>
</feature>
<evidence type="ECO:0000256" key="8">
    <source>
        <dbReference type="PROSITE-ProRule" id="PRU01172"/>
    </source>
</evidence>
<keyword evidence="6" id="KW-1015">Disulfide bond</keyword>
<keyword evidence="4" id="KW-0732">Signal</keyword>
<dbReference type="EMBL" id="CADEAL010004448">
    <property type="protein sequence ID" value="CAB1459824.1"/>
    <property type="molecule type" value="Genomic_DNA"/>
</dbReference>
<dbReference type="SMART" id="SM00159">
    <property type="entry name" value="PTX"/>
    <property type="match status" value="1"/>
</dbReference>
<accession>A0A9N7ZF78</accession>
<evidence type="ECO:0000256" key="3">
    <source>
        <dbReference type="ARBA" id="ARBA00022723"/>
    </source>
</evidence>
<protein>
    <recommendedName>
        <fullName evidence="9">Pentraxin family member</fullName>
    </recommendedName>
</protein>
<dbReference type="GO" id="GO:0046872">
    <property type="term" value="F:metal ion binding"/>
    <property type="evidence" value="ECO:0007669"/>
    <property type="project" value="UniProtKB-KW"/>
</dbReference>
<comment type="caution">
    <text evidence="8">Lacks conserved residue(s) required for the propagation of feature annotation.</text>
</comment>
<dbReference type="Proteomes" id="UP001153269">
    <property type="component" value="Unassembled WGS sequence"/>
</dbReference>
<comment type="subcellular location">
    <subcellularLocation>
        <location evidence="1 9">Secreted</location>
    </subcellularLocation>
</comment>
<evidence type="ECO:0000313" key="11">
    <source>
        <dbReference type="EMBL" id="CAB1459824.1"/>
    </source>
</evidence>
<evidence type="ECO:0000256" key="7">
    <source>
        <dbReference type="ARBA" id="ARBA00038102"/>
    </source>
</evidence>
<evidence type="ECO:0000256" key="4">
    <source>
        <dbReference type="ARBA" id="ARBA00022729"/>
    </source>
</evidence>
<dbReference type="Pfam" id="PF00354">
    <property type="entry name" value="Pentaxin"/>
    <property type="match status" value="1"/>
</dbReference>
<comment type="caution">
    <text evidence="11">The sequence shown here is derived from an EMBL/GenBank/DDBJ whole genome shotgun (WGS) entry which is preliminary data.</text>
</comment>
<dbReference type="Gene3D" id="2.60.120.200">
    <property type="match status" value="1"/>
</dbReference>
<keyword evidence="3 9" id="KW-0479">Metal-binding</keyword>
<gene>
    <name evidence="11" type="ORF">PLEPLA_LOCUS47661</name>
</gene>
<dbReference type="PROSITE" id="PS51828">
    <property type="entry name" value="PTX_2"/>
    <property type="match status" value="1"/>
</dbReference>
<comment type="subunit">
    <text evidence="9">Homopentamer. Pentaxin (or pentraxin) have a discoid arrangement of 5 non-covalently bound subunits.</text>
</comment>
<evidence type="ECO:0000313" key="12">
    <source>
        <dbReference type="Proteomes" id="UP001153269"/>
    </source>
</evidence>
<comment type="cofactor">
    <cofactor evidence="9">
        <name>Ca(2+)</name>
        <dbReference type="ChEBI" id="CHEBI:29108"/>
    </cofactor>
    <text evidence="9">Binds 2 calcium ions per subunit.</text>
</comment>
<evidence type="ECO:0000256" key="9">
    <source>
        <dbReference type="RuleBase" id="RU362112"/>
    </source>
</evidence>
<evidence type="ECO:0000256" key="6">
    <source>
        <dbReference type="ARBA" id="ARBA00023157"/>
    </source>
</evidence>
<dbReference type="PANTHER" id="PTHR45869:SF7">
    <property type="entry name" value="C-REACTIVE PROTEIN"/>
    <property type="match status" value="1"/>
</dbReference>
<evidence type="ECO:0000259" key="10">
    <source>
        <dbReference type="PROSITE" id="PS51828"/>
    </source>
</evidence>
<dbReference type="PANTHER" id="PTHR45869">
    <property type="entry name" value="C-REACTIVE PROTEIN-RELATED"/>
    <property type="match status" value="1"/>
</dbReference>
<proteinExistence type="inferred from homology"/>
<keyword evidence="12" id="KW-1185">Reference proteome</keyword>
<keyword evidence="2" id="KW-0964">Secreted</keyword>
<evidence type="ECO:0000256" key="2">
    <source>
        <dbReference type="ARBA" id="ARBA00022525"/>
    </source>
</evidence>
<dbReference type="GO" id="GO:0005576">
    <property type="term" value="C:extracellular region"/>
    <property type="evidence" value="ECO:0007669"/>
    <property type="project" value="UniProtKB-SubCell"/>
</dbReference>
<sequence>MQTLKYVGFEITTSPYSLNREFQMEKLLLLTVLLSTCFAEPIDLMGKVFVFSKESKVDHVSLLTNHTQFNEVTVCLRFLTDVKRNYGLFSLSTASHYNDLVLFKINSEDVIRMHAVDGGTDFLSLSFPPNTWHSMCATWRSDNGLAQLWVDGVPTIKRFIKSGQPIRGSPSTILGQEQDSYGGGFDADQSFIGMIGKVHMWNYVIPDSEIKRYVKDRYFTPGNVFNWRSLDYVISGQVYVEDDPDSV</sequence>
<dbReference type="InterPro" id="IPR051005">
    <property type="entry name" value="Pentraxin_domain"/>
</dbReference>